<evidence type="ECO:0000256" key="1">
    <source>
        <dbReference type="SAM" id="MobiDB-lite"/>
    </source>
</evidence>
<organism evidence="2">
    <name type="scientific">Tanacetum cinerariifolium</name>
    <name type="common">Dalmatian daisy</name>
    <name type="synonym">Chrysanthemum cinerariifolium</name>
    <dbReference type="NCBI Taxonomy" id="118510"/>
    <lineage>
        <taxon>Eukaryota</taxon>
        <taxon>Viridiplantae</taxon>
        <taxon>Streptophyta</taxon>
        <taxon>Embryophyta</taxon>
        <taxon>Tracheophyta</taxon>
        <taxon>Spermatophyta</taxon>
        <taxon>Magnoliopsida</taxon>
        <taxon>eudicotyledons</taxon>
        <taxon>Gunneridae</taxon>
        <taxon>Pentapetalae</taxon>
        <taxon>asterids</taxon>
        <taxon>campanulids</taxon>
        <taxon>Asterales</taxon>
        <taxon>Asteraceae</taxon>
        <taxon>Asteroideae</taxon>
        <taxon>Anthemideae</taxon>
        <taxon>Anthemidinae</taxon>
        <taxon>Tanacetum</taxon>
    </lineage>
</organism>
<gene>
    <name evidence="2" type="ORF">Tci_402402</name>
</gene>
<comment type="caution">
    <text evidence="2">The sequence shown here is derived from an EMBL/GenBank/DDBJ whole genome shotgun (WGS) entry which is preliminary data.</text>
</comment>
<name>A0A699HJX8_TANCI</name>
<accession>A0A699HJX8</accession>
<evidence type="ECO:0000313" key="2">
    <source>
        <dbReference type="EMBL" id="GEY30428.1"/>
    </source>
</evidence>
<feature type="region of interest" description="Disordered" evidence="1">
    <location>
        <begin position="1"/>
        <end position="26"/>
    </location>
</feature>
<proteinExistence type="predicted"/>
<reference evidence="2" key="1">
    <citation type="journal article" date="2019" name="Sci. Rep.">
        <title>Draft genome of Tanacetum cinerariifolium, the natural source of mosquito coil.</title>
        <authorList>
            <person name="Yamashiro T."/>
            <person name="Shiraishi A."/>
            <person name="Satake H."/>
            <person name="Nakayama K."/>
        </authorList>
    </citation>
    <scope>NUCLEOTIDE SEQUENCE</scope>
</reference>
<protein>
    <submittedName>
        <fullName evidence="2">Gag-Pol polyprotein</fullName>
    </submittedName>
</protein>
<dbReference type="EMBL" id="BKCJ010167551">
    <property type="protein sequence ID" value="GEY30428.1"/>
    <property type="molecule type" value="Genomic_DNA"/>
</dbReference>
<sequence>MEQSLLVRPEEPTMKTSGSYTKHREDLGKLKPKADIGIFIGYAPAKKVSGPKPYLLTLRTLSSRLVPNPPPLTPVAAIVAPYPVDSTGIPSSTTFDQDAPSLKSSWIEAKQEELNVIKRLEVWKLIPRLDHVMIITLKWIFKVKLDELGGVLKNKARYHFTKEQVEKGVVELYFVRTEYQLADIFTKALEQERLDFLINKLGMRSMSPEMLKRLAEEEEEEEFMHQEENQQAAHEEKWVPKADKVKISSINIMIDPTKSPKEETYKAFLASAVVPEIYMQQF</sequence>
<dbReference type="AlphaFoldDB" id="A0A699HJX8"/>